<evidence type="ECO:0000256" key="3">
    <source>
        <dbReference type="SAM" id="MobiDB-lite"/>
    </source>
</evidence>
<sequence>MARKLLQAAIVAIMLTASFFTNAHFSHAGGPQAKVGVDSLNVRQGPGLTYSVVAQIHKGETYEIVGQQKDWVQIKVSAFTKGWVASWLVTTTDNGYTASSSDSIGIVTADGLRLRSGPGTGEKVIDVLSKNEKVSILASSSNWYKVNANGHTGWISSEFVSMSGKTEAASTTSAKSAIITATSLNARSNPDLGSRIVGSLKKGDRVRILSTKNDWNEIEFGGDTAWISGKYVEYSDSPAPSSPSSGNQTMMAVVKVDNLNVREEPSLNGNIVGSVKSGERVKLIEEKNDWMKIELSQGSTGWVAGWFMEKTMAAPSKGNDVSSSKGTAVILYNGTNIRKQPSVQSGIALRANAGDSFRIKGVTGDWVEIYLSNGDTAFVAGWIISTDLKNAPGKNGNESPQSHGSIAGKTIVIDPGHGGRDNGTTGNKGTLEKNMTLKTAQLLYDKLSNAGAKVIMTRNDDRYISLQSRVAVAQYEDADAFISIHYDSIPDRSVNGHTTYYYHSFQKDLAESVNQAVSKKVNLRDRGVRFGDYHVIRENHQPSTLLELGYLSNPAEEASILSNQYQQIASTGIYNGLMDYFN</sequence>
<keyword evidence="1" id="KW-0378">Hydrolase</keyword>
<feature type="domain" description="SH3b" evidence="5">
    <location>
        <begin position="102"/>
        <end position="164"/>
    </location>
</feature>
<dbReference type="SMART" id="SM00287">
    <property type="entry name" value="SH3b"/>
    <property type="match status" value="5"/>
</dbReference>
<dbReference type="Gene3D" id="2.30.30.40">
    <property type="entry name" value="SH3 Domains"/>
    <property type="match status" value="5"/>
</dbReference>
<feature type="domain" description="SH3b" evidence="5">
    <location>
        <begin position="30"/>
        <end position="93"/>
    </location>
</feature>
<feature type="domain" description="SH3b" evidence="5">
    <location>
        <begin position="249"/>
        <end position="312"/>
    </location>
</feature>
<evidence type="ECO:0000256" key="1">
    <source>
        <dbReference type="ARBA" id="ARBA00022801"/>
    </source>
</evidence>
<evidence type="ECO:0000259" key="5">
    <source>
        <dbReference type="PROSITE" id="PS51781"/>
    </source>
</evidence>
<dbReference type="SMART" id="SM00646">
    <property type="entry name" value="Ami_3"/>
    <property type="match status" value="1"/>
</dbReference>
<dbReference type="PANTHER" id="PTHR34408">
    <property type="entry name" value="FAMILY PROTEIN, PUTATIVE-RELATED"/>
    <property type="match status" value="1"/>
</dbReference>
<dbReference type="AlphaFoldDB" id="A0A370GL83"/>
<dbReference type="SUPFAM" id="SSF50044">
    <property type="entry name" value="SH3-domain"/>
    <property type="match status" value="1"/>
</dbReference>
<dbReference type="InterPro" id="IPR002508">
    <property type="entry name" value="MurNAc-LAA_cat"/>
</dbReference>
<comment type="caution">
    <text evidence="6">The sequence shown here is derived from an EMBL/GenBank/DDBJ whole genome shotgun (WGS) entry which is preliminary data.</text>
</comment>
<dbReference type="Pfam" id="PF08239">
    <property type="entry name" value="SH3_3"/>
    <property type="match status" value="4"/>
</dbReference>
<dbReference type="Pfam" id="PF01520">
    <property type="entry name" value="Amidase_3"/>
    <property type="match status" value="1"/>
</dbReference>
<dbReference type="OrthoDB" id="9806267at2"/>
<evidence type="ECO:0000313" key="6">
    <source>
        <dbReference type="EMBL" id="RDI44110.1"/>
    </source>
</evidence>
<evidence type="ECO:0000256" key="4">
    <source>
        <dbReference type="SAM" id="SignalP"/>
    </source>
</evidence>
<keyword evidence="7" id="KW-1185">Reference proteome</keyword>
<dbReference type="Proteomes" id="UP000255326">
    <property type="component" value="Unassembled WGS sequence"/>
</dbReference>
<evidence type="ECO:0000313" key="7">
    <source>
        <dbReference type="Proteomes" id="UP000255326"/>
    </source>
</evidence>
<dbReference type="GO" id="GO:0008745">
    <property type="term" value="F:N-acetylmuramoyl-L-alanine amidase activity"/>
    <property type="evidence" value="ECO:0007669"/>
    <property type="project" value="InterPro"/>
</dbReference>
<dbReference type="EMBL" id="QQAY01000003">
    <property type="protein sequence ID" value="RDI44110.1"/>
    <property type="molecule type" value="Genomic_DNA"/>
</dbReference>
<keyword evidence="2" id="KW-0961">Cell wall biogenesis/degradation</keyword>
<dbReference type="RefSeq" id="WP_114744995.1">
    <property type="nucleotide sequence ID" value="NZ_QQAY01000003.1"/>
</dbReference>
<name>A0A370GL83_9BACI</name>
<feature type="domain" description="SH3b" evidence="5">
    <location>
        <begin position="325"/>
        <end position="387"/>
    </location>
</feature>
<feature type="signal peptide" evidence="4">
    <location>
        <begin position="1"/>
        <end position="23"/>
    </location>
</feature>
<dbReference type="InterPro" id="IPR003646">
    <property type="entry name" value="SH3-like_bac-type"/>
</dbReference>
<keyword evidence="4" id="KW-0732">Signal</keyword>
<dbReference type="InterPro" id="IPR017293">
    <property type="entry name" value="N-acetylmuramoyl-L-ala_amidase"/>
</dbReference>
<proteinExistence type="predicted"/>
<dbReference type="CDD" id="cd02696">
    <property type="entry name" value="MurNAc-LAA"/>
    <property type="match status" value="1"/>
</dbReference>
<evidence type="ECO:0000256" key="2">
    <source>
        <dbReference type="ARBA" id="ARBA00023316"/>
    </source>
</evidence>
<dbReference type="PROSITE" id="PS51781">
    <property type="entry name" value="SH3B"/>
    <property type="match status" value="5"/>
</dbReference>
<dbReference type="PANTHER" id="PTHR34408:SF1">
    <property type="entry name" value="GLYCOSYL HYDROLASE FAMILY 19 DOMAIN-CONTAINING PROTEIN HI_1415"/>
    <property type="match status" value="1"/>
</dbReference>
<dbReference type="PIRSF" id="PIRSF037846">
    <property type="entry name" value="Autolysin_YrvJ_prd"/>
    <property type="match status" value="1"/>
</dbReference>
<accession>A0A370GL83</accession>
<feature type="chain" id="PRO_5038885155" evidence="4">
    <location>
        <begin position="24"/>
        <end position="582"/>
    </location>
</feature>
<dbReference type="InterPro" id="IPR036028">
    <property type="entry name" value="SH3-like_dom_sf"/>
</dbReference>
<reference evidence="6 7" key="1">
    <citation type="submission" date="2018-07" db="EMBL/GenBank/DDBJ databases">
        <title>Genomic Encyclopedia of Type Strains, Phase IV (KMG-IV): sequencing the most valuable type-strain genomes for metagenomic binning, comparative biology and taxonomic classification.</title>
        <authorList>
            <person name="Goeker M."/>
        </authorList>
    </citation>
    <scope>NUCLEOTIDE SEQUENCE [LARGE SCALE GENOMIC DNA]</scope>
    <source>
        <strain evidence="6 7">DSM 25281</strain>
    </source>
</reference>
<organism evidence="6 7">
    <name type="scientific">Falsibacillus pallidus</name>
    <dbReference type="NCBI Taxonomy" id="493781"/>
    <lineage>
        <taxon>Bacteria</taxon>
        <taxon>Bacillati</taxon>
        <taxon>Bacillota</taxon>
        <taxon>Bacilli</taxon>
        <taxon>Bacillales</taxon>
        <taxon>Bacillaceae</taxon>
        <taxon>Falsibacillus</taxon>
    </lineage>
</organism>
<dbReference type="GO" id="GO:0009253">
    <property type="term" value="P:peptidoglycan catabolic process"/>
    <property type="evidence" value="ECO:0007669"/>
    <property type="project" value="InterPro"/>
</dbReference>
<dbReference type="GO" id="GO:0071555">
    <property type="term" value="P:cell wall organization"/>
    <property type="evidence" value="ECO:0007669"/>
    <property type="project" value="UniProtKB-KW"/>
</dbReference>
<protein>
    <submittedName>
        <fullName evidence="6">N-acetylmuramoyl-L-alanine amidase</fullName>
    </submittedName>
</protein>
<feature type="domain" description="SH3b" evidence="5">
    <location>
        <begin position="174"/>
        <end position="236"/>
    </location>
</feature>
<dbReference type="SUPFAM" id="SSF53187">
    <property type="entry name" value="Zn-dependent exopeptidases"/>
    <property type="match status" value="1"/>
</dbReference>
<dbReference type="Gene3D" id="3.40.630.40">
    <property type="entry name" value="Zn-dependent exopeptidases"/>
    <property type="match status" value="1"/>
</dbReference>
<feature type="region of interest" description="Disordered" evidence="3">
    <location>
        <begin position="393"/>
        <end position="429"/>
    </location>
</feature>
<gene>
    <name evidence="6" type="ORF">DFR59_103175</name>
</gene>
<dbReference type="InterPro" id="IPR052354">
    <property type="entry name" value="Cell_Wall_Dynamics_Protein"/>
</dbReference>